<dbReference type="Proteomes" id="UP000481153">
    <property type="component" value="Unassembled WGS sequence"/>
</dbReference>
<keyword evidence="2" id="KW-1185">Reference proteome</keyword>
<evidence type="ECO:0000313" key="1">
    <source>
        <dbReference type="EMBL" id="KAF0731410.1"/>
    </source>
</evidence>
<evidence type="ECO:0008006" key="3">
    <source>
        <dbReference type="Google" id="ProtNLM"/>
    </source>
</evidence>
<organism evidence="1 2">
    <name type="scientific">Aphanomyces euteiches</name>
    <dbReference type="NCBI Taxonomy" id="100861"/>
    <lineage>
        <taxon>Eukaryota</taxon>
        <taxon>Sar</taxon>
        <taxon>Stramenopiles</taxon>
        <taxon>Oomycota</taxon>
        <taxon>Saprolegniomycetes</taxon>
        <taxon>Saprolegniales</taxon>
        <taxon>Verrucalvaceae</taxon>
        <taxon>Aphanomyces</taxon>
    </lineage>
</organism>
<dbReference type="VEuPathDB" id="FungiDB:AeMF1_005913"/>
<sequence length="432" mass="49484">MDKKRGKNTHSRSSLPSDFVVNVAFFIPEWSTVVEYLKALRPLGILGPLEHLYQLHLLDWRPGYRWTRLSLTNMTEPCRVHVESIAKFFPEFRVNDQTDINWCRKFLEPNASIFFMDLNFDDLGIIRKWTPFRITSFYGHLRANQLDAALSCLKFLVTFSWHACSPKTAASVFKFAASSPFLVHLTISCASKCHPITITKSMANDLLQWTTSRSIRHFDVTYVTWEDLNLRKKVIAAALVHESLEELYVRDYQLSNLRFFALFDKFDGKLSVSFAGTEEFVHNNASLEIMRALISPFEALRPKNTRTLFIPLLEVPAFCTVWSTVVPLLQASRFQLLEVSHAVLTLDDVVLLTDGIRDHSTLRALVLFDVVLPFAGAKLLVETPPPSVQNIKIRVFATRLSKSNENAYSDDELRELKTLARQHLIDINYKAA</sequence>
<proteinExistence type="predicted"/>
<accession>A0A6G0WVB3</accession>
<dbReference type="EMBL" id="VJMJ01000143">
    <property type="protein sequence ID" value="KAF0731410.1"/>
    <property type="molecule type" value="Genomic_DNA"/>
</dbReference>
<evidence type="ECO:0000313" key="2">
    <source>
        <dbReference type="Proteomes" id="UP000481153"/>
    </source>
</evidence>
<dbReference type="AlphaFoldDB" id="A0A6G0WVB3"/>
<protein>
    <recommendedName>
        <fullName evidence="3">F-box domain-containing protein</fullName>
    </recommendedName>
</protein>
<gene>
    <name evidence="1" type="ORF">Ae201684_011313</name>
</gene>
<reference evidence="1 2" key="1">
    <citation type="submission" date="2019-07" db="EMBL/GenBank/DDBJ databases">
        <title>Genomics analysis of Aphanomyces spp. identifies a new class of oomycete effector associated with host adaptation.</title>
        <authorList>
            <person name="Gaulin E."/>
        </authorList>
    </citation>
    <scope>NUCLEOTIDE SEQUENCE [LARGE SCALE GENOMIC DNA]</scope>
    <source>
        <strain evidence="1 2">ATCC 201684</strain>
    </source>
</reference>
<name>A0A6G0WVB3_9STRA</name>
<comment type="caution">
    <text evidence="1">The sequence shown here is derived from an EMBL/GenBank/DDBJ whole genome shotgun (WGS) entry which is preliminary data.</text>
</comment>